<dbReference type="AlphaFoldDB" id="A0A1I7SQR3"/>
<dbReference type="EMBL" id="CAJFDI010000003">
    <property type="protein sequence ID" value="CAD5222441.1"/>
    <property type="molecule type" value="Genomic_DNA"/>
</dbReference>
<reference evidence="2" key="2">
    <citation type="submission" date="2020-09" db="EMBL/GenBank/DDBJ databases">
        <authorList>
            <person name="Kikuchi T."/>
        </authorList>
    </citation>
    <scope>NUCLEOTIDE SEQUENCE</scope>
    <source>
        <strain evidence="2">Ka4C1</strain>
    </source>
</reference>
<keyword evidence="1" id="KW-0732">Signal</keyword>
<name>A0A1I7SQR3_BURXY</name>
<dbReference type="OrthoDB" id="5814313at2759"/>
<dbReference type="Proteomes" id="UP000582659">
    <property type="component" value="Unassembled WGS sequence"/>
</dbReference>
<evidence type="ECO:0000256" key="1">
    <source>
        <dbReference type="SAM" id="SignalP"/>
    </source>
</evidence>
<gene>
    <name evidence="2" type="ORF">BXYJ_LOCUS7409</name>
</gene>
<evidence type="ECO:0000313" key="2">
    <source>
        <dbReference type="EMBL" id="CAD5222441.1"/>
    </source>
</evidence>
<organism evidence="3 5">
    <name type="scientific">Bursaphelenchus xylophilus</name>
    <name type="common">Pinewood nematode worm</name>
    <name type="synonym">Aphelenchoides xylophilus</name>
    <dbReference type="NCBI Taxonomy" id="6326"/>
    <lineage>
        <taxon>Eukaryota</taxon>
        <taxon>Metazoa</taxon>
        <taxon>Ecdysozoa</taxon>
        <taxon>Nematoda</taxon>
        <taxon>Chromadorea</taxon>
        <taxon>Rhabditida</taxon>
        <taxon>Tylenchina</taxon>
        <taxon>Tylenchomorpha</taxon>
        <taxon>Aphelenchoidea</taxon>
        <taxon>Aphelenchoididae</taxon>
        <taxon>Bursaphelenchus</taxon>
    </lineage>
</organism>
<feature type="signal peptide" evidence="1">
    <location>
        <begin position="1"/>
        <end position="19"/>
    </location>
</feature>
<dbReference type="WBParaSite" id="BXY_1537600.1">
    <property type="protein sequence ID" value="BXY_1537600.1"/>
    <property type="gene ID" value="BXY_1537600"/>
</dbReference>
<dbReference type="Proteomes" id="UP000659654">
    <property type="component" value="Unassembled WGS sequence"/>
</dbReference>
<evidence type="ECO:0000313" key="5">
    <source>
        <dbReference type="WBParaSite" id="BXY_1537600.1"/>
    </source>
</evidence>
<keyword evidence="4" id="KW-1185">Reference proteome</keyword>
<protein>
    <submittedName>
        <fullName evidence="2">(pine wood nematode) hypothetical protein</fullName>
    </submittedName>
</protein>
<accession>A0A1I7SQR3</accession>
<feature type="chain" id="PRO_5036022260" evidence="1">
    <location>
        <begin position="20"/>
        <end position="709"/>
    </location>
</feature>
<reference evidence="5" key="1">
    <citation type="submission" date="2016-11" db="UniProtKB">
        <authorList>
            <consortium name="WormBaseParasite"/>
        </authorList>
    </citation>
    <scope>IDENTIFICATION</scope>
</reference>
<dbReference type="EMBL" id="CAJFCV020000003">
    <property type="protein sequence ID" value="CAG9110272.1"/>
    <property type="molecule type" value="Genomic_DNA"/>
</dbReference>
<proteinExistence type="predicted"/>
<evidence type="ECO:0000313" key="3">
    <source>
        <dbReference type="Proteomes" id="UP000095284"/>
    </source>
</evidence>
<evidence type="ECO:0000313" key="4">
    <source>
        <dbReference type="Proteomes" id="UP000659654"/>
    </source>
</evidence>
<sequence>MKSLFLFLFLISRPLGSDGQSHSCTFVDENKGYAISWSVGIGFVDFVMSQKDFPARSAHWTGVGFGNRTIQLALIESQYGRVSVSSAGLYGAQPPLKIPTANMVTRGTGSIVNNELRVTFSIPVYYFRGCTTWWFFTSPTQVGMPYSDTPEKRLVCNVNEVCQTSTTATRGKRQSTFDLNSLLNTPINANIDFTGGVNQNTDGQFNVNYNPYNSQTTGYNGQSNYQNAAYNPPNNYQTSGYNGQNLYNSPYQVPSNCMGANCNSQSAFTSSTSSQNFFDTRNPDANSFNGSNLRVDNPNYKFLPDGYNRQFEQNSGRQQFYDQNSNGFGVATTTQQPVLSNDEQNKLNYQGIQSSSRTTNGQRFTNNIYGYDYRSNPGTRYTINGDESMYQPPEVNSLNGRRRRQVGLDDNKKIGDKDTSDVINDDQIPIGRRKKSIFNEQSNAKQNNVILEASSNSYSVESRRKRQSAYAGTAYNNQDLKFPREENTIPMSPQFDALSAGGFNGDNSGFQTANTNSNSNGAMYYPYRTTTNSNFGQNTNNNLNGLQFDQSSSNFNRGTTSNSNFGTSNSNLNGRQFDQSAYNSNLNSNFGRNSNNVKEFYDTNNGVTSVTFRDSTNGNNVRLYDPKNDPTVTFTDNTGFETKPIEVIRQYDDPNCSGADPYWCRDYVKKYMQGAGGNNNLGTTQCAALRQSLLHSDHHCCQTVRQAGC</sequence>
<dbReference type="Proteomes" id="UP000095284">
    <property type="component" value="Unplaced"/>
</dbReference>